<proteinExistence type="predicted"/>
<sequence>MEKELQAGLSAGMSAVSGFHSSKPKWADPETAGQNVLPTSYCPEPRSRVEFPTAQKPVMASAICIGAWSWGDKATWHWDEKQFPDVIMAFKTLYEAGINFIDTAEAYGNGESERIIGELVKDIPRETLVIQTKYFSTPHKLANFVHPVEAPIKSLTASLKRMNLDYVDIYLVHGPIHQQSIAQIAEGMAQCVEQGLAHSIGVANYDVKDVQKINDELAKFNIPLATNQCEYNILRRYPELSGNIKKCQISGMIFQSYSSLAQGRLTGKYTKENPPPKSYRFSSYKMEDLEPVLETLERVAERRRKSIAAVALNYNISKGVLPVVGIRNVKQAKCAIEALGWRLTDSEMVEIDKVSIVGNKTVLWQQG</sequence>
<organism evidence="3">
    <name type="scientific">Fusarium oxysporum f. sp. melonis 26406</name>
    <dbReference type="NCBI Taxonomy" id="1089452"/>
    <lineage>
        <taxon>Eukaryota</taxon>
        <taxon>Fungi</taxon>
        <taxon>Dikarya</taxon>
        <taxon>Ascomycota</taxon>
        <taxon>Pezizomycotina</taxon>
        <taxon>Sordariomycetes</taxon>
        <taxon>Hypocreomycetidae</taxon>
        <taxon>Hypocreales</taxon>
        <taxon>Nectriaceae</taxon>
        <taxon>Fusarium</taxon>
        <taxon>Fusarium oxysporum species complex</taxon>
    </lineage>
</organism>
<accession>W9YZY7</accession>
<dbReference type="InterPro" id="IPR023210">
    <property type="entry name" value="NADP_OxRdtase_dom"/>
</dbReference>
<dbReference type="HOGENOM" id="CLU_023205_2_3_1"/>
<dbReference type="OrthoDB" id="1659429at2759"/>
<reference evidence="3" key="2">
    <citation type="submission" date="2014-02" db="EMBL/GenBank/DDBJ databases">
        <title>Annotation of the Genome Sequence of Fusarium oxysporum f. sp. melonis 26406.</title>
        <authorList>
            <consortium name="The Broad Institute Genomics Platform"/>
            <person name="Ma L.-J."/>
            <person name="Corby-Kistler H."/>
            <person name="Broz K."/>
            <person name="Gale L.R."/>
            <person name="Jonkers W."/>
            <person name="O'Donnell K."/>
            <person name="Ploetz R."/>
            <person name="Steinberg C."/>
            <person name="Schwartz D.C."/>
            <person name="VanEtten H."/>
            <person name="Zhou S."/>
            <person name="Young S.K."/>
            <person name="Zeng Q."/>
            <person name="Gargeya S."/>
            <person name="Fitzgerald M."/>
            <person name="Abouelleil A."/>
            <person name="Alvarado L."/>
            <person name="Chapman S.B."/>
            <person name="Gainer-Dewar J."/>
            <person name="Goldberg J."/>
            <person name="Griggs A."/>
            <person name="Gujja S."/>
            <person name="Hansen M."/>
            <person name="Howarth C."/>
            <person name="Imamovic A."/>
            <person name="Ireland A."/>
            <person name="Larimer J."/>
            <person name="McCowan C."/>
            <person name="Murphy C."/>
            <person name="Pearson M."/>
            <person name="Poon T.W."/>
            <person name="Priest M."/>
            <person name="Roberts A."/>
            <person name="Saif S."/>
            <person name="Shea T."/>
            <person name="Sykes S."/>
            <person name="Wortman J."/>
            <person name="Nusbaum C."/>
            <person name="Birren B."/>
        </authorList>
    </citation>
    <scope>NUCLEOTIDE SEQUENCE</scope>
    <source>
        <strain evidence="3">26406</strain>
    </source>
</reference>
<dbReference type="SUPFAM" id="SSF51430">
    <property type="entry name" value="NAD(P)-linked oxidoreductase"/>
    <property type="match status" value="1"/>
</dbReference>
<dbReference type="AlphaFoldDB" id="W9YZY7"/>
<evidence type="ECO:0000313" key="3">
    <source>
        <dbReference type="EMBL" id="EXK24720.1"/>
    </source>
</evidence>
<reference evidence="3" key="1">
    <citation type="submission" date="2012-04" db="EMBL/GenBank/DDBJ databases">
        <title>The Genome Sequence of Fusarium oxysporum melonis.</title>
        <authorList>
            <consortium name="The Broad Institute Genome Sequencing Platform"/>
            <person name="Ma L.-J."/>
            <person name="Gale L.R."/>
            <person name="Schwartz D.C."/>
            <person name="Zhou S."/>
            <person name="Corby-Kistler H."/>
            <person name="Young S.K."/>
            <person name="Zeng Q."/>
            <person name="Gargeya S."/>
            <person name="Fitzgerald M."/>
            <person name="Haas B."/>
            <person name="Abouelleil A."/>
            <person name="Alvarado L."/>
            <person name="Arachchi H.M."/>
            <person name="Berlin A."/>
            <person name="Brown A."/>
            <person name="Chapman S.B."/>
            <person name="Chen Z."/>
            <person name="Dunbar C."/>
            <person name="Freedman E."/>
            <person name="Gearin G."/>
            <person name="Goldberg J."/>
            <person name="Griggs A."/>
            <person name="Gujja S."/>
            <person name="Heiman D."/>
            <person name="Howarth C."/>
            <person name="Larson L."/>
            <person name="Lui A."/>
            <person name="MacDonald P.J.P."/>
            <person name="Montmayeur A."/>
            <person name="Murphy C."/>
            <person name="Neiman D."/>
            <person name="Pearson M."/>
            <person name="Priest M."/>
            <person name="Roberts A."/>
            <person name="Saif S."/>
            <person name="Shea T."/>
            <person name="Shenoy N."/>
            <person name="Sisk P."/>
            <person name="Stolte C."/>
            <person name="Sykes S."/>
            <person name="Wortman J."/>
            <person name="Nusbaum C."/>
            <person name="Birren B."/>
        </authorList>
    </citation>
    <scope>NUCLEOTIDE SEQUENCE</scope>
    <source>
        <strain evidence="3">26406</strain>
    </source>
</reference>
<protein>
    <submittedName>
        <fullName evidence="3">Alcohol dehydrogenase</fullName>
    </submittedName>
</protein>
<name>W9YZY7_FUSOX</name>
<keyword evidence="1" id="KW-0560">Oxidoreductase</keyword>
<dbReference type="EMBL" id="KI980368">
    <property type="protein sequence ID" value="EXK24720.1"/>
    <property type="molecule type" value="Genomic_DNA"/>
</dbReference>
<dbReference type="Proteomes" id="UP000030703">
    <property type="component" value="Unassembled WGS sequence"/>
</dbReference>
<dbReference type="Pfam" id="PF00248">
    <property type="entry name" value="Aldo_ket_red"/>
    <property type="match status" value="1"/>
</dbReference>
<dbReference type="PRINTS" id="PR00069">
    <property type="entry name" value="ALDKETRDTASE"/>
</dbReference>
<dbReference type="PANTHER" id="PTHR43364:SF4">
    <property type="entry name" value="NAD(P)-LINKED OXIDOREDUCTASE SUPERFAMILY PROTEIN"/>
    <property type="match status" value="1"/>
</dbReference>
<dbReference type="VEuPathDB" id="FungiDB:FOMG_18574"/>
<dbReference type="InterPro" id="IPR036812">
    <property type="entry name" value="NAD(P)_OxRdtase_dom_sf"/>
</dbReference>
<dbReference type="Gene3D" id="3.20.20.100">
    <property type="entry name" value="NADP-dependent oxidoreductase domain"/>
    <property type="match status" value="1"/>
</dbReference>
<evidence type="ECO:0000256" key="1">
    <source>
        <dbReference type="ARBA" id="ARBA00023002"/>
    </source>
</evidence>
<gene>
    <name evidence="3" type="ORF">FOMG_18574</name>
</gene>
<evidence type="ECO:0000259" key="2">
    <source>
        <dbReference type="Pfam" id="PF00248"/>
    </source>
</evidence>
<dbReference type="CDD" id="cd19093">
    <property type="entry name" value="AKR_AtPLR-like"/>
    <property type="match status" value="1"/>
</dbReference>
<dbReference type="InterPro" id="IPR050523">
    <property type="entry name" value="AKR_Detox_Biosynth"/>
</dbReference>
<feature type="domain" description="NADP-dependent oxidoreductase" evidence="2">
    <location>
        <begin position="62"/>
        <end position="355"/>
    </location>
</feature>
<dbReference type="InterPro" id="IPR020471">
    <property type="entry name" value="AKR"/>
</dbReference>
<dbReference type="GO" id="GO:0016491">
    <property type="term" value="F:oxidoreductase activity"/>
    <property type="evidence" value="ECO:0007669"/>
    <property type="project" value="UniProtKB-KW"/>
</dbReference>
<dbReference type="PANTHER" id="PTHR43364">
    <property type="entry name" value="NADH-SPECIFIC METHYLGLYOXAL REDUCTASE-RELATED"/>
    <property type="match status" value="1"/>
</dbReference>